<evidence type="ECO:0000259" key="2">
    <source>
        <dbReference type="PROSITE" id="PS51782"/>
    </source>
</evidence>
<gene>
    <name evidence="3" type="ORF">LCGC14_0317200</name>
</gene>
<dbReference type="GO" id="GO:0000270">
    <property type="term" value="P:peptidoglycan metabolic process"/>
    <property type="evidence" value="ECO:0007669"/>
    <property type="project" value="InterPro"/>
</dbReference>
<proteinExistence type="predicted"/>
<organism evidence="3">
    <name type="scientific">marine sediment metagenome</name>
    <dbReference type="NCBI Taxonomy" id="412755"/>
    <lineage>
        <taxon>unclassified sequences</taxon>
        <taxon>metagenomes</taxon>
        <taxon>ecological metagenomes</taxon>
    </lineage>
</organism>
<name>A0A0F9TQL8_9ZZZZ</name>
<dbReference type="InterPro" id="IPR008258">
    <property type="entry name" value="Transglycosylase_SLT_dom_1"/>
</dbReference>
<dbReference type="InterPro" id="IPR023346">
    <property type="entry name" value="Lysozyme-like_dom_sf"/>
</dbReference>
<comment type="caution">
    <text evidence="3">The sequence shown here is derived from an EMBL/GenBank/DDBJ whole genome shotgun (WGS) entry which is preliminary data.</text>
</comment>
<sequence length="412" mass="44742">MTYRTIRQRFMLSAGSTVIMGLMLAAAASSQASAPAYERPTGFTGTSTPSSSAVSNSSMVSTKPSPSAFQTHFWEALELKPQDAWTTLRESFQWQNTSLSVEAQARVDEWIEHYRSSPENIVTITERATPWLAWITQQVSERGLPGEVALIPFVESSFDPGAKSHRGAAGLWQFMPATGDALGLVRNGNYDGRLDVVTSTDAALDYLEMQADEWYEGDLMLSLAAYNAGAGTVNRAQRQAQSQGLNGEYWDLSLPQETMQYVPKLKAIATIISDPERYEVILPEIHTEPAFAKVQLAHPVSLSEASQMLDVSQAALAELNPGLLNGSIDPSSAQTLLVPEEVDAQVLAQLSQGNRQTLAQAASGDTHRVESGDSLSAIAARYNVDQQDLIRWNAIDRPGALQPGQLLTLSGR</sequence>
<dbReference type="Pfam" id="PF01464">
    <property type="entry name" value="SLT"/>
    <property type="match status" value="1"/>
</dbReference>
<dbReference type="PROSITE" id="PS00922">
    <property type="entry name" value="TRANSGLYCOSYLASE"/>
    <property type="match status" value="1"/>
</dbReference>
<dbReference type="CDD" id="cd00118">
    <property type="entry name" value="LysM"/>
    <property type="match status" value="1"/>
</dbReference>
<dbReference type="EMBL" id="LAZR01000212">
    <property type="protein sequence ID" value="KKN81644.1"/>
    <property type="molecule type" value="Genomic_DNA"/>
</dbReference>
<dbReference type="SMART" id="SM00257">
    <property type="entry name" value="LysM"/>
    <property type="match status" value="1"/>
</dbReference>
<evidence type="ECO:0000313" key="3">
    <source>
        <dbReference type="EMBL" id="KKN81644.1"/>
    </source>
</evidence>
<evidence type="ECO:0000256" key="1">
    <source>
        <dbReference type="SAM" id="MobiDB-lite"/>
    </source>
</evidence>
<dbReference type="Pfam" id="PF01476">
    <property type="entry name" value="LysM"/>
    <property type="match status" value="1"/>
</dbReference>
<dbReference type="SUPFAM" id="SSF54106">
    <property type="entry name" value="LysM domain"/>
    <property type="match status" value="1"/>
</dbReference>
<dbReference type="InterPro" id="IPR018392">
    <property type="entry name" value="LysM"/>
</dbReference>
<dbReference type="Gene3D" id="1.10.530.10">
    <property type="match status" value="1"/>
</dbReference>
<dbReference type="PROSITE" id="PS51782">
    <property type="entry name" value="LYSM"/>
    <property type="match status" value="1"/>
</dbReference>
<feature type="domain" description="LysM" evidence="2">
    <location>
        <begin position="365"/>
        <end position="409"/>
    </location>
</feature>
<dbReference type="InterPro" id="IPR000189">
    <property type="entry name" value="Transglyc_AS"/>
</dbReference>
<dbReference type="SUPFAM" id="SSF53955">
    <property type="entry name" value="Lysozyme-like"/>
    <property type="match status" value="1"/>
</dbReference>
<dbReference type="PANTHER" id="PTHR37423:SF2">
    <property type="entry name" value="MEMBRANE-BOUND LYTIC MUREIN TRANSGLYCOSYLASE C"/>
    <property type="match status" value="1"/>
</dbReference>
<dbReference type="CDD" id="cd16894">
    <property type="entry name" value="MltD-like"/>
    <property type="match status" value="1"/>
</dbReference>
<dbReference type="GO" id="GO:0008933">
    <property type="term" value="F:peptidoglycan lytic transglycosylase activity"/>
    <property type="evidence" value="ECO:0007669"/>
    <property type="project" value="InterPro"/>
</dbReference>
<reference evidence="3" key="1">
    <citation type="journal article" date="2015" name="Nature">
        <title>Complex archaea that bridge the gap between prokaryotes and eukaryotes.</title>
        <authorList>
            <person name="Spang A."/>
            <person name="Saw J.H."/>
            <person name="Jorgensen S.L."/>
            <person name="Zaremba-Niedzwiedzka K."/>
            <person name="Martijn J."/>
            <person name="Lind A.E."/>
            <person name="van Eijk R."/>
            <person name="Schleper C."/>
            <person name="Guy L."/>
            <person name="Ettema T.J."/>
        </authorList>
    </citation>
    <scope>NUCLEOTIDE SEQUENCE</scope>
</reference>
<feature type="region of interest" description="Disordered" evidence="1">
    <location>
        <begin position="36"/>
        <end position="61"/>
    </location>
</feature>
<dbReference type="Gene3D" id="3.10.350.10">
    <property type="entry name" value="LysM domain"/>
    <property type="match status" value="1"/>
</dbReference>
<dbReference type="AlphaFoldDB" id="A0A0F9TQL8"/>
<accession>A0A0F9TQL8</accession>
<dbReference type="GO" id="GO:0016020">
    <property type="term" value="C:membrane"/>
    <property type="evidence" value="ECO:0007669"/>
    <property type="project" value="InterPro"/>
</dbReference>
<protein>
    <recommendedName>
        <fullName evidence="2">LysM domain-containing protein</fullName>
    </recommendedName>
</protein>
<dbReference type="InterPro" id="IPR036779">
    <property type="entry name" value="LysM_dom_sf"/>
</dbReference>
<dbReference type="PANTHER" id="PTHR37423">
    <property type="entry name" value="SOLUBLE LYTIC MUREIN TRANSGLYCOSYLASE-RELATED"/>
    <property type="match status" value="1"/>
</dbReference>